<feature type="region of interest" description="Disordered" evidence="1">
    <location>
        <begin position="98"/>
        <end position="119"/>
    </location>
</feature>
<organism evidence="2 3">
    <name type="scientific">Bremerella alba</name>
    <dbReference type="NCBI Taxonomy" id="980252"/>
    <lineage>
        <taxon>Bacteria</taxon>
        <taxon>Pseudomonadati</taxon>
        <taxon>Planctomycetota</taxon>
        <taxon>Planctomycetia</taxon>
        <taxon>Pirellulales</taxon>
        <taxon>Pirellulaceae</taxon>
        <taxon>Bremerella</taxon>
    </lineage>
</organism>
<dbReference type="RefSeq" id="WP_207394832.1">
    <property type="nucleotide sequence ID" value="NZ_JABRWO010000001.1"/>
</dbReference>
<keyword evidence="3" id="KW-1185">Reference proteome</keyword>
<comment type="caution">
    <text evidence="2">The sequence shown here is derived from an EMBL/GenBank/DDBJ whole genome shotgun (WGS) entry which is preliminary data.</text>
</comment>
<dbReference type="Proteomes" id="UP000551616">
    <property type="component" value="Unassembled WGS sequence"/>
</dbReference>
<dbReference type="AlphaFoldDB" id="A0A7V8V1R0"/>
<accession>A0A7V8V1R0</accession>
<dbReference type="EMBL" id="JABRWO010000001">
    <property type="protein sequence ID" value="MBA2113352.1"/>
    <property type="molecule type" value="Genomic_DNA"/>
</dbReference>
<sequence length="369" mass="41486">MRFNKITSAEDFQLINSFDEVKQRLLDEQQFSDRLDKPLAYWALPNDRRLPLAFLGRTIGDLLATPFDELSATPGIGQKKISSLVTLLNRATKEDAGFEPSQAVAKDAPAEDNFSTKSPLDADGKFDPSLVSEVLWLRWRETVRRHNLGNERLGRLAPTLADLPTVIWNTPLEFYMGHSLAEIRRLKTHGEKRVRVVLEVFYRVHETLDLAQGQPHLAIALRPKLVPVLETWGLDCLSSEAPLSRSEVMDRLTRPMLQQILTDAGQTVHDLAAGRLGIESAPQSVRMQARNLGVTRARIYQLLEDCQKIMSVRWPEGRAILESLSRKIEEKPGEAEACQLLTATRDLFYAIKSEEDEADAEEPEVAAGV</sequence>
<protein>
    <submittedName>
        <fullName evidence="2">Uncharacterized protein</fullName>
    </submittedName>
</protein>
<proteinExistence type="predicted"/>
<name>A0A7V8V1R0_9BACT</name>
<evidence type="ECO:0000313" key="2">
    <source>
        <dbReference type="EMBL" id="MBA2113352.1"/>
    </source>
</evidence>
<reference evidence="2 3" key="1">
    <citation type="submission" date="2020-05" db="EMBL/GenBank/DDBJ databases">
        <title>Bremerella alba sp. nov., a novel planctomycete isolated from the surface of the macroalga Fucus spiralis.</title>
        <authorList>
            <person name="Godinho O."/>
            <person name="Botelho R."/>
            <person name="Albuquerque L."/>
            <person name="Wiegand S."/>
            <person name="Da Costa M.S."/>
            <person name="Lobo-Da-Cunha A."/>
            <person name="Jogler C."/>
            <person name="Lage O.M."/>
        </authorList>
    </citation>
    <scope>NUCLEOTIDE SEQUENCE [LARGE SCALE GENOMIC DNA]</scope>
    <source>
        <strain evidence="2 3">FF15</strain>
    </source>
</reference>
<evidence type="ECO:0000313" key="3">
    <source>
        <dbReference type="Proteomes" id="UP000551616"/>
    </source>
</evidence>
<evidence type="ECO:0000256" key="1">
    <source>
        <dbReference type="SAM" id="MobiDB-lite"/>
    </source>
</evidence>
<gene>
    <name evidence="2" type="ORF">HOV93_05010</name>
</gene>